<evidence type="ECO:0000256" key="5">
    <source>
        <dbReference type="ARBA" id="ARBA00022692"/>
    </source>
</evidence>
<dbReference type="InterPro" id="IPR036259">
    <property type="entry name" value="MFS_trans_sf"/>
</dbReference>
<feature type="transmembrane region" description="Helical" evidence="8">
    <location>
        <begin position="404"/>
        <end position="428"/>
    </location>
</feature>
<keyword evidence="6 8" id="KW-1133">Transmembrane helix</keyword>
<dbReference type="InterPro" id="IPR039672">
    <property type="entry name" value="MFS_2"/>
</dbReference>
<name>A0ABP7X3W3_9GAMM</name>
<dbReference type="InterPro" id="IPR018043">
    <property type="entry name" value="Na/Gal_symport_CS"/>
</dbReference>
<keyword evidence="4" id="KW-1003">Cell membrane</keyword>
<comment type="caution">
    <text evidence="9">The sequence shown here is derived from an EMBL/GenBank/DDBJ whole genome shotgun (WGS) entry which is preliminary data.</text>
</comment>
<evidence type="ECO:0000256" key="2">
    <source>
        <dbReference type="ARBA" id="ARBA00009617"/>
    </source>
</evidence>
<dbReference type="Pfam" id="PF13347">
    <property type="entry name" value="MFS_2"/>
    <property type="match status" value="1"/>
</dbReference>
<dbReference type="RefSeq" id="WP_344938124.1">
    <property type="nucleotide sequence ID" value="NZ_BAABDM010000009.1"/>
</dbReference>
<evidence type="ECO:0000256" key="7">
    <source>
        <dbReference type="ARBA" id="ARBA00023136"/>
    </source>
</evidence>
<dbReference type="Proteomes" id="UP001500392">
    <property type="component" value="Unassembled WGS sequence"/>
</dbReference>
<feature type="transmembrane region" description="Helical" evidence="8">
    <location>
        <begin position="155"/>
        <end position="176"/>
    </location>
</feature>
<feature type="transmembrane region" description="Helical" evidence="8">
    <location>
        <begin position="319"/>
        <end position="341"/>
    </location>
</feature>
<sequence>MNQQSGINNKVLFAYGAIMTPVMYGYVLMLIMYMKYAVDDLGVEPAVVGVIFLIAKVWDAVSDPIIGNVSDRTELEGGRRKPWLLIAAPLIAVFGVMAWSPPDSLHGVQLSLWVGVAVIGFYTAFTMFDVPHMALGAEITLKTSERDKVFGVRQFMRILGTAAAGILGTYLVSQGASYAEAMAYALGLLTVIVVVTGVSFLPPERASFKGRGGSNPYKALRDVWVNPHARLLLFVVFIDAIGVGGIGVLMPFLVNYVIKEGDLLPVFMALNMAASLIMVPGWIFLAKYFEKAKLLLWSFVVSGLAYGLIILVGENDWHIMVVSCLLAGGATTCTHVLGYSLKSEIIDCDEFLTGERKEGTYFAGWSFVNKLAHGIMIGLVGFTLQWSDFQPNIAEQSHLVKQNIVLLMGGLPLVCFLVGALVFTRFSLTPVEYAKVRLALDARG</sequence>
<feature type="transmembrane region" description="Helical" evidence="8">
    <location>
        <begin position="264"/>
        <end position="285"/>
    </location>
</feature>
<keyword evidence="7 8" id="KW-0472">Membrane</keyword>
<dbReference type="PROSITE" id="PS00872">
    <property type="entry name" value="NA_GALACTOSIDE_SYMP"/>
    <property type="match status" value="1"/>
</dbReference>
<keyword evidence="5 8" id="KW-0812">Transmembrane</keyword>
<evidence type="ECO:0000313" key="9">
    <source>
        <dbReference type="EMBL" id="GAA4104057.1"/>
    </source>
</evidence>
<evidence type="ECO:0000256" key="1">
    <source>
        <dbReference type="ARBA" id="ARBA00004651"/>
    </source>
</evidence>
<reference evidence="10" key="1">
    <citation type="journal article" date="2019" name="Int. J. Syst. Evol. Microbiol.">
        <title>The Global Catalogue of Microorganisms (GCM) 10K type strain sequencing project: providing services to taxonomists for standard genome sequencing and annotation.</title>
        <authorList>
            <consortium name="The Broad Institute Genomics Platform"/>
            <consortium name="The Broad Institute Genome Sequencing Center for Infectious Disease"/>
            <person name="Wu L."/>
            <person name="Ma J."/>
        </authorList>
    </citation>
    <scope>NUCLEOTIDE SEQUENCE [LARGE SCALE GENOMIC DNA]</scope>
    <source>
        <strain evidence="10">JCM 17304</strain>
    </source>
</reference>
<dbReference type="PANTHER" id="PTHR11328:SF24">
    <property type="entry name" value="MAJOR FACILITATOR SUPERFAMILY (MFS) PROFILE DOMAIN-CONTAINING PROTEIN"/>
    <property type="match status" value="1"/>
</dbReference>
<evidence type="ECO:0000256" key="3">
    <source>
        <dbReference type="ARBA" id="ARBA00022448"/>
    </source>
</evidence>
<evidence type="ECO:0000313" key="10">
    <source>
        <dbReference type="Proteomes" id="UP001500392"/>
    </source>
</evidence>
<feature type="transmembrane region" description="Helical" evidence="8">
    <location>
        <begin position="45"/>
        <end position="61"/>
    </location>
</feature>
<gene>
    <name evidence="9" type="ORF">GCM10022414_32770</name>
</gene>
<accession>A0ABP7X3W3</accession>
<keyword evidence="10" id="KW-1185">Reference proteome</keyword>
<dbReference type="SUPFAM" id="SSF103473">
    <property type="entry name" value="MFS general substrate transporter"/>
    <property type="match status" value="1"/>
</dbReference>
<feature type="transmembrane region" description="Helical" evidence="8">
    <location>
        <begin position="294"/>
        <end position="313"/>
    </location>
</feature>
<dbReference type="EMBL" id="BAABDM010000009">
    <property type="protein sequence ID" value="GAA4104057.1"/>
    <property type="molecule type" value="Genomic_DNA"/>
</dbReference>
<feature type="transmembrane region" description="Helical" evidence="8">
    <location>
        <begin position="82"/>
        <end position="100"/>
    </location>
</feature>
<proteinExistence type="inferred from homology"/>
<dbReference type="PANTHER" id="PTHR11328">
    <property type="entry name" value="MAJOR FACILITATOR SUPERFAMILY DOMAIN-CONTAINING PROTEIN"/>
    <property type="match status" value="1"/>
</dbReference>
<protein>
    <submittedName>
        <fullName evidence="9">MFS transporter</fullName>
    </submittedName>
</protein>
<evidence type="ECO:0000256" key="6">
    <source>
        <dbReference type="ARBA" id="ARBA00022989"/>
    </source>
</evidence>
<feature type="transmembrane region" description="Helical" evidence="8">
    <location>
        <begin position="112"/>
        <end position="135"/>
    </location>
</feature>
<feature type="transmembrane region" description="Helical" evidence="8">
    <location>
        <begin position="231"/>
        <end position="258"/>
    </location>
</feature>
<comment type="similarity">
    <text evidence="2">Belongs to the sodium:galactoside symporter (TC 2.A.2) family.</text>
</comment>
<keyword evidence="3" id="KW-0813">Transport</keyword>
<evidence type="ECO:0000256" key="8">
    <source>
        <dbReference type="SAM" id="Phobius"/>
    </source>
</evidence>
<feature type="transmembrane region" description="Helical" evidence="8">
    <location>
        <begin position="362"/>
        <end position="384"/>
    </location>
</feature>
<dbReference type="Gene3D" id="1.20.1250.20">
    <property type="entry name" value="MFS general substrate transporter like domains"/>
    <property type="match status" value="2"/>
</dbReference>
<comment type="subcellular location">
    <subcellularLocation>
        <location evidence="1">Cell membrane</location>
        <topology evidence="1">Multi-pass membrane protein</topology>
    </subcellularLocation>
</comment>
<evidence type="ECO:0000256" key="4">
    <source>
        <dbReference type="ARBA" id="ARBA00022475"/>
    </source>
</evidence>
<feature type="transmembrane region" description="Helical" evidence="8">
    <location>
        <begin position="12"/>
        <end position="33"/>
    </location>
</feature>
<feature type="transmembrane region" description="Helical" evidence="8">
    <location>
        <begin position="182"/>
        <end position="201"/>
    </location>
</feature>
<organism evidence="9 10">
    <name type="scientific">Zhongshania borealis</name>
    <dbReference type="NCBI Taxonomy" id="889488"/>
    <lineage>
        <taxon>Bacteria</taxon>
        <taxon>Pseudomonadati</taxon>
        <taxon>Pseudomonadota</taxon>
        <taxon>Gammaproteobacteria</taxon>
        <taxon>Cellvibrionales</taxon>
        <taxon>Spongiibacteraceae</taxon>
        <taxon>Zhongshania</taxon>
    </lineage>
</organism>